<evidence type="ECO:0000256" key="2">
    <source>
        <dbReference type="ARBA" id="ARBA00022485"/>
    </source>
</evidence>
<evidence type="ECO:0000256" key="11">
    <source>
        <dbReference type="SAM" id="MobiDB-lite"/>
    </source>
</evidence>
<feature type="domain" description="HhH-GPD" evidence="12">
    <location>
        <begin position="76"/>
        <end position="224"/>
    </location>
</feature>
<comment type="similarity">
    <text evidence="1 10">Belongs to the Nth/MutY family.</text>
</comment>
<evidence type="ECO:0000256" key="7">
    <source>
        <dbReference type="ARBA" id="ARBA00023014"/>
    </source>
</evidence>
<keyword evidence="13" id="KW-0255">Endonuclease</keyword>
<dbReference type="InterPro" id="IPR011257">
    <property type="entry name" value="DNA_glycosylase"/>
</dbReference>
<reference evidence="13 14" key="1">
    <citation type="submission" date="2021-03" db="EMBL/GenBank/DDBJ databases">
        <title>Genomic and phenotypic characterization of Chloracidobacterium isolates provides evidence for multiple species.</title>
        <authorList>
            <person name="Saini M.K."/>
            <person name="Costas A.M.G."/>
            <person name="Tank M."/>
            <person name="Bryant D.A."/>
        </authorList>
    </citation>
    <scope>NUCLEOTIDE SEQUENCE [LARGE SCALE GENOMIC DNA]</scope>
    <source>
        <strain evidence="13 14">N</strain>
    </source>
</reference>
<dbReference type="InterPro" id="IPR005759">
    <property type="entry name" value="Nth"/>
</dbReference>
<dbReference type="PIRSF" id="PIRSF001435">
    <property type="entry name" value="Nth"/>
    <property type="match status" value="1"/>
</dbReference>
<dbReference type="InterPro" id="IPR023170">
    <property type="entry name" value="HhH_base_excis_C"/>
</dbReference>
<dbReference type="PANTHER" id="PTHR10359:SF18">
    <property type="entry name" value="ENDONUCLEASE III"/>
    <property type="match status" value="1"/>
</dbReference>
<keyword evidence="13" id="KW-0540">Nuclease</keyword>
<gene>
    <name evidence="10 13" type="primary">nth</name>
    <name evidence="13" type="ORF">J8C05_02375</name>
</gene>
<feature type="region of interest" description="Disordered" evidence="11">
    <location>
        <begin position="1"/>
        <end position="39"/>
    </location>
</feature>
<dbReference type="InterPro" id="IPR004036">
    <property type="entry name" value="Endonuclease-III-like_CS2"/>
</dbReference>
<keyword evidence="9 10" id="KW-0326">Glycosidase</keyword>
<dbReference type="Pfam" id="PF10576">
    <property type="entry name" value="EndIII_4Fe-2S"/>
    <property type="match status" value="1"/>
</dbReference>
<dbReference type="EMBL" id="CP072642">
    <property type="protein sequence ID" value="QUV94316.1"/>
    <property type="molecule type" value="Genomic_DNA"/>
</dbReference>
<evidence type="ECO:0000256" key="10">
    <source>
        <dbReference type="HAMAP-Rule" id="MF_00942"/>
    </source>
</evidence>
<keyword evidence="2 10" id="KW-0004">4Fe-4S</keyword>
<evidence type="ECO:0000256" key="8">
    <source>
        <dbReference type="ARBA" id="ARBA00023204"/>
    </source>
</evidence>
<dbReference type="InterPro" id="IPR003651">
    <property type="entry name" value="Endonuclease3_FeS-loop_motif"/>
</dbReference>
<accession>A0ABX8B426</accession>
<dbReference type="NCBIfam" id="TIGR01083">
    <property type="entry name" value="nth"/>
    <property type="match status" value="1"/>
</dbReference>
<evidence type="ECO:0000256" key="5">
    <source>
        <dbReference type="ARBA" id="ARBA00022801"/>
    </source>
</evidence>
<comment type="catalytic activity">
    <reaction evidence="10">
        <text>2'-deoxyribonucleotide-(2'-deoxyribose 5'-phosphate)-2'-deoxyribonucleotide-DNA = a 3'-end 2'-deoxyribonucleotide-(2,3-dehydro-2,3-deoxyribose 5'-phosphate)-DNA + a 5'-end 5'-phospho-2'-deoxyribonucleoside-DNA + H(+)</text>
        <dbReference type="Rhea" id="RHEA:66592"/>
        <dbReference type="Rhea" id="RHEA-COMP:13180"/>
        <dbReference type="Rhea" id="RHEA-COMP:16897"/>
        <dbReference type="Rhea" id="RHEA-COMP:17067"/>
        <dbReference type="ChEBI" id="CHEBI:15378"/>
        <dbReference type="ChEBI" id="CHEBI:136412"/>
        <dbReference type="ChEBI" id="CHEBI:157695"/>
        <dbReference type="ChEBI" id="CHEBI:167181"/>
        <dbReference type="EC" id="4.2.99.18"/>
    </reaction>
</comment>
<feature type="binding site" evidence="10">
    <location>
        <position position="242"/>
    </location>
    <ligand>
        <name>[4Fe-4S] cluster</name>
        <dbReference type="ChEBI" id="CHEBI:49883"/>
    </ligand>
</feature>
<evidence type="ECO:0000256" key="6">
    <source>
        <dbReference type="ARBA" id="ARBA00023004"/>
    </source>
</evidence>
<dbReference type="SUPFAM" id="SSF48150">
    <property type="entry name" value="DNA-glycosylase"/>
    <property type="match status" value="1"/>
</dbReference>
<dbReference type="Pfam" id="PF00730">
    <property type="entry name" value="HhH-GPD"/>
    <property type="match status" value="1"/>
</dbReference>
<organism evidence="13 14">
    <name type="scientific">Chloracidobacterium sp. N</name>
    <dbReference type="NCBI Taxonomy" id="2821540"/>
    <lineage>
        <taxon>Bacteria</taxon>
        <taxon>Pseudomonadati</taxon>
        <taxon>Acidobacteriota</taxon>
        <taxon>Terriglobia</taxon>
        <taxon>Terriglobales</taxon>
        <taxon>Acidobacteriaceae</taxon>
        <taxon>Chloracidobacterium</taxon>
        <taxon>Chloracidobacterium aggregatum</taxon>
    </lineage>
</organism>
<dbReference type="CDD" id="cd00056">
    <property type="entry name" value="ENDO3c"/>
    <property type="match status" value="1"/>
</dbReference>
<proteinExistence type="inferred from homology"/>
<dbReference type="PANTHER" id="PTHR10359">
    <property type="entry name" value="A/G-SPECIFIC ADENINE GLYCOSYLASE/ENDONUCLEASE III"/>
    <property type="match status" value="1"/>
</dbReference>
<dbReference type="PROSITE" id="PS01155">
    <property type="entry name" value="ENDONUCLEASE_III_2"/>
    <property type="match status" value="1"/>
</dbReference>
<evidence type="ECO:0000313" key="14">
    <source>
        <dbReference type="Proteomes" id="UP000677668"/>
    </source>
</evidence>
<keyword evidence="5 10" id="KW-0378">Hydrolase</keyword>
<keyword evidence="4 10" id="KW-0227">DNA damage</keyword>
<comment type="cofactor">
    <cofactor evidence="10">
        <name>[4Fe-4S] cluster</name>
        <dbReference type="ChEBI" id="CHEBI:49883"/>
    </cofactor>
    <text evidence="10">Binds 1 [4Fe-4S] cluster.</text>
</comment>
<feature type="binding site" evidence="10">
    <location>
        <position position="236"/>
    </location>
    <ligand>
        <name>[4Fe-4S] cluster</name>
        <dbReference type="ChEBI" id="CHEBI:49883"/>
    </ligand>
</feature>
<evidence type="ECO:0000313" key="13">
    <source>
        <dbReference type="EMBL" id="QUV94316.1"/>
    </source>
</evidence>
<comment type="function">
    <text evidence="10">DNA repair enzyme that has both DNA N-glycosylase activity and AP-lyase activity. The DNA N-glycosylase activity releases various damaged pyrimidines from DNA by cleaving the N-glycosidic bond, leaving an AP (apurinic/apyrimidinic) site. The AP-lyase activity cleaves the phosphodiester bond 3' to the AP site by a beta-elimination, leaving a 3'-terminal unsaturated sugar and a product with a terminal 5'-phosphate.</text>
</comment>
<dbReference type="HAMAP" id="MF_00942">
    <property type="entry name" value="Nth"/>
    <property type="match status" value="1"/>
</dbReference>
<keyword evidence="3 10" id="KW-0479">Metal-binding</keyword>
<keyword evidence="8 10" id="KW-0234">DNA repair</keyword>
<protein>
    <recommendedName>
        <fullName evidence="10">Endonuclease III</fullName>
        <ecNumber evidence="10">4.2.99.18</ecNumber>
    </recommendedName>
    <alternativeName>
        <fullName evidence="10">DNA-(apurinic or apyrimidinic site) lyase</fullName>
    </alternativeName>
</protein>
<dbReference type="Pfam" id="PF00633">
    <property type="entry name" value="HHH"/>
    <property type="match status" value="1"/>
</dbReference>
<dbReference type="InterPro" id="IPR000445">
    <property type="entry name" value="HhH_motif"/>
</dbReference>
<evidence type="ECO:0000256" key="4">
    <source>
        <dbReference type="ARBA" id="ARBA00022763"/>
    </source>
</evidence>
<sequence length="248" mass="27728">MLAAKPAHRQAVFSKSLRRMKPPQSNSSSANADNHDLAAQRRRMQTVIRRLRRAYPDAHCSLNYRTPLELLVATILSAQCTDERVNLVTRELFQKYRTAADYARADLETLQEDIRSTGFYRNKAKALQGMGQRLVAHFGGEVPRTMEDLLTLPGVARKTANVVLGNAFGQAPGVVVDTHVTRLAKRLGFSAAPTPEKIERDLMAIVPRQHYVMLPHWFIFHGRAVCRARNPQCQSCILADLCPSAGQV</sequence>
<dbReference type="GO" id="GO:0004519">
    <property type="term" value="F:endonuclease activity"/>
    <property type="evidence" value="ECO:0007669"/>
    <property type="project" value="UniProtKB-KW"/>
</dbReference>
<keyword evidence="10" id="KW-0456">Lyase</keyword>
<evidence type="ECO:0000256" key="1">
    <source>
        <dbReference type="ARBA" id="ARBA00008343"/>
    </source>
</evidence>
<dbReference type="InterPro" id="IPR003265">
    <property type="entry name" value="HhH-GPD_domain"/>
</dbReference>
<evidence type="ECO:0000256" key="3">
    <source>
        <dbReference type="ARBA" id="ARBA00022723"/>
    </source>
</evidence>
<dbReference type="SMART" id="SM00525">
    <property type="entry name" value="FES"/>
    <property type="match status" value="1"/>
</dbReference>
<feature type="binding site" evidence="10">
    <location>
        <position position="233"/>
    </location>
    <ligand>
        <name>[4Fe-4S] cluster</name>
        <dbReference type="ChEBI" id="CHEBI:49883"/>
    </ligand>
</feature>
<dbReference type="Proteomes" id="UP000677668">
    <property type="component" value="Chromosome 1"/>
</dbReference>
<evidence type="ECO:0000259" key="12">
    <source>
        <dbReference type="SMART" id="SM00478"/>
    </source>
</evidence>
<keyword evidence="7 10" id="KW-0411">Iron-sulfur</keyword>
<keyword evidence="14" id="KW-1185">Reference proteome</keyword>
<dbReference type="Gene3D" id="1.10.340.30">
    <property type="entry name" value="Hypothetical protein, domain 2"/>
    <property type="match status" value="1"/>
</dbReference>
<dbReference type="EC" id="4.2.99.18" evidence="10"/>
<evidence type="ECO:0000256" key="9">
    <source>
        <dbReference type="ARBA" id="ARBA00023295"/>
    </source>
</evidence>
<name>A0ABX8B426_9BACT</name>
<feature type="binding site" evidence="10">
    <location>
        <position position="226"/>
    </location>
    <ligand>
        <name>[4Fe-4S] cluster</name>
        <dbReference type="ChEBI" id="CHEBI:49883"/>
    </ligand>
</feature>
<keyword evidence="6 10" id="KW-0408">Iron</keyword>
<dbReference type="Gene3D" id="1.10.1670.10">
    <property type="entry name" value="Helix-hairpin-Helix base-excision DNA repair enzymes (C-terminal)"/>
    <property type="match status" value="1"/>
</dbReference>
<dbReference type="SMART" id="SM00478">
    <property type="entry name" value="ENDO3c"/>
    <property type="match status" value="1"/>
</dbReference>
<keyword evidence="10" id="KW-0238">DNA-binding</keyword>